<dbReference type="KEGG" id="bex:A11Q_981"/>
<proteinExistence type="predicted"/>
<feature type="transmembrane region" description="Helical" evidence="1">
    <location>
        <begin position="76"/>
        <end position="95"/>
    </location>
</feature>
<feature type="transmembrane region" description="Helical" evidence="1">
    <location>
        <begin position="12"/>
        <end position="30"/>
    </location>
</feature>
<dbReference type="STRING" id="1184267.A11Q_981"/>
<name>M4V728_9BACT</name>
<evidence type="ECO:0000313" key="2">
    <source>
        <dbReference type="EMBL" id="AGH95197.1"/>
    </source>
</evidence>
<evidence type="ECO:0008006" key="4">
    <source>
        <dbReference type="Google" id="ProtNLM"/>
    </source>
</evidence>
<gene>
    <name evidence="2" type="ORF">A11Q_981</name>
</gene>
<evidence type="ECO:0000256" key="1">
    <source>
        <dbReference type="SAM" id="Phobius"/>
    </source>
</evidence>
<dbReference type="PROSITE" id="PS51257">
    <property type="entry name" value="PROKAR_LIPOPROTEIN"/>
    <property type="match status" value="1"/>
</dbReference>
<feature type="transmembrane region" description="Helical" evidence="1">
    <location>
        <begin position="101"/>
        <end position="125"/>
    </location>
</feature>
<feature type="transmembrane region" description="Helical" evidence="1">
    <location>
        <begin position="145"/>
        <end position="162"/>
    </location>
</feature>
<reference evidence="2 3" key="1">
    <citation type="journal article" date="2013" name="ISME J.">
        <title>By their genes ye shall know them: genomic signatures of predatory bacteria.</title>
        <authorList>
            <person name="Pasternak Z."/>
            <person name="Pietrokovski S."/>
            <person name="Rotem O."/>
            <person name="Gophna U."/>
            <person name="Lurie-Weinberger M.N."/>
            <person name="Jurkevitch E."/>
        </authorList>
    </citation>
    <scope>NUCLEOTIDE SEQUENCE [LARGE SCALE GENOMIC DNA]</scope>
    <source>
        <strain evidence="2 3">JSS</strain>
    </source>
</reference>
<feature type="transmembrane region" description="Helical" evidence="1">
    <location>
        <begin position="42"/>
        <end position="64"/>
    </location>
</feature>
<sequence>MSNTRLRFCFKVLAFTLLFFLSCGFQMSFWPNIITFLPSPQIWLIIIFFISMKWKPVFTIFYIYFLAYCLTNFSEIPLKMLWTTLLITFTAIWFVKDRIQLSGAFAFITISLMGSMIFEVSYYFLSDLLEITPTTFMFADRLLQILINFIFSYPLYFALTSFDKALLDQDEWQKSSQPHQEVSSHE</sequence>
<organism evidence="2 3">
    <name type="scientific">Pseudobdellovibrio exovorus JSS</name>
    <dbReference type="NCBI Taxonomy" id="1184267"/>
    <lineage>
        <taxon>Bacteria</taxon>
        <taxon>Pseudomonadati</taxon>
        <taxon>Bdellovibrionota</taxon>
        <taxon>Bdellovibrionia</taxon>
        <taxon>Bdellovibrionales</taxon>
        <taxon>Pseudobdellovibrionaceae</taxon>
        <taxon>Pseudobdellovibrio</taxon>
    </lineage>
</organism>
<dbReference type="RefSeq" id="WP_015469687.1">
    <property type="nucleotide sequence ID" value="NC_020813.1"/>
</dbReference>
<dbReference type="AlphaFoldDB" id="M4V728"/>
<keyword evidence="1" id="KW-1133">Transmembrane helix</keyword>
<dbReference type="OrthoDB" id="5293082at2"/>
<dbReference type="Proteomes" id="UP000012040">
    <property type="component" value="Chromosome"/>
</dbReference>
<protein>
    <recommendedName>
        <fullName evidence="4">Rod shape-determining protein MreD</fullName>
    </recommendedName>
</protein>
<dbReference type="HOGENOM" id="CLU_1507778_0_0_7"/>
<dbReference type="eggNOG" id="ENOG503198R">
    <property type="taxonomic scope" value="Bacteria"/>
</dbReference>
<dbReference type="EMBL" id="CP003537">
    <property type="protein sequence ID" value="AGH95197.1"/>
    <property type="molecule type" value="Genomic_DNA"/>
</dbReference>
<accession>M4V728</accession>
<keyword evidence="1" id="KW-0812">Transmembrane</keyword>
<keyword evidence="1" id="KW-0472">Membrane</keyword>
<dbReference type="PATRIC" id="fig|1184267.3.peg.996"/>
<keyword evidence="3" id="KW-1185">Reference proteome</keyword>
<evidence type="ECO:0000313" key="3">
    <source>
        <dbReference type="Proteomes" id="UP000012040"/>
    </source>
</evidence>